<dbReference type="Pfam" id="PF13472">
    <property type="entry name" value="Lipase_GDSL_2"/>
    <property type="match status" value="1"/>
</dbReference>
<feature type="domain" description="SGNH hydrolase-type esterase" evidence="1">
    <location>
        <begin position="111"/>
        <end position="345"/>
    </location>
</feature>
<dbReference type="Gene3D" id="3.40.50.1110">
    <property type="entry name" value="SGNH hydrolase"/>
    <property type="match status" value="1"/>
</dbReference>
<dbReference type="Proteomes" id="UP000190092">
    <property type="component" value="Unassembled WGS sequence"/>
</dbReference>
<protein>
    <submittedName>
        <fullName evidence="2">GDSL-like Lipase/Acylhydrolase family protein</fullName>
    </submittedName>
</protein>
<organism evidence="2 3">
    <name type="scientific">Enhydrobacter aerosaccus</name>
    <dbReference type="NCBI Taxonomy" id="225324"/>
    <lineage>
        <taxon>Bacteria</taxon>
        <taxon>Pseudomonadati</taxon>
        <taxon>Pseudomonadota</taxon>
        <taxon>Alphaproteobacteria</taxon>
        <taxon>Hyphomicrobiales</taxon>
        <taxon>Enhydrobacter</taxon>
    </lineage>
</organism>
<dbReference type="GO" id="GO:0016788">
    <property type="term" value="F:hydrolase activity, acting on ester bonds"/>
    <property type="evidence" value="ECO:0007669"/>
    <property type="project" value="UniProtKB-ARBA"/>
</dbReference>
<dbReference type="RefSeq" id="WP_085935543.1">
    <property type="nucleotide sequence ID" value="NZ_FUWJ01000005.1"/>
</dbReference>
<keyword evidence="3" id="KW-1185">Reference proteome</keyword>
<evidence type="ECO:0000313" key="2">
    <source>
        <dbReference type="EMBL" id="SKA16122.1"/>
    </source>
</evidence>
<accession>A0A1T4RJF2</accession>
<keyword evidence="2" id="KW-0378">Hydrolase</keyword>
<sequence>MKRRSSRHSPSLAGGLAVSFVTVVLCLLVGEVLTRVFDPEASLWRYPNYIHELTYRPVLQRQLAYDSELGWQPIPGVSGTLMDKPFTVSAEGTRAHNLGQPAATGPLILTLGDSFTEGFGVGNDETWPADLERLTGRRVLNGGVRGYGIDQMVLRAERLVPRLKPHTVVLAFIADDTTRTSFSVRDSMGKPYFMPAGDSLELRNVPVQTALKSPWLTAARDVLGYSRLLDFVMRRLGAVELWYGDVVWTGADPAVISCRLMDRFADLVRRQDVKALVVSLPQSLGWSDPAGGAAEHAAVAAVLGCATKAGLPTLDTFGPFEKEGVGRAPDSYYANYHLNVRGNALAARLIADALKTGDE</sequence>
<dbReference type="InterPro" id="IPR013830">
    <property type="entry name" value="SGNH_hydro"/>
</dbReference>
<evidence type="ECO:0000259" key="1">
    <source>
        <dbReference type="Pfam" id="PF13472"/>
    </source>
</evidence>
<reference evidence="3" key="1">
    <citation type="submission" date="2017-02" db="EMBL/GenBank/DDBJ databases">
        <authorList>
            <person name="Varghese N."/>
            <person name="Submissions S."/>
        </authorList>
    </citation>
    <scope>NUCLEOTIDE SEQUENCE [LARGE SCALE GENOMIC DNA]</scope>
    <source>
        <strain evidence="3">ATCC 27094</strain>
    </source>
</reference>
<evidence type="ECO:0000313" key="3">
    <source>
        <dbReference type="Proteomes" id="UP000190092"/>
    </source>
</evidence>
<dbReference type="SUPFAM" id="SSF52266">
    <property type="entry name" value="SGNH hydrolase"/>
    <property type="match status" value="1"/>
</dbReference>
<gene>
    <name evidence="2" type="ORF">SAMN02745126_03859</name>
</gene>
<name>A0A1T4RJF2_9HYPH</name>
<dbReference type="OrthoDB" id="7333037at2"/>
<dbReference type="InterPro" id="IPR036514">
    <property type="entry name" value="SGNH_hydro_sf"/>
</dbReference>
<proteinExistence type="predicted"/>
<dbReference type="EMBL" id="FUWJ01000005">
    <property type="protein sequence ID" value="SKA16122.1"/>
    <property type="molecule type" value="Genomic_DNA"/>
</dbReference>
<dbReference type="STRING" id="225324.SAMN02745126_03859"/>
<dbReference type="AlphaFoldDB" id="A0A1T4RJF2"/>